<feature type="transmembrane region" description="Helical" evidence="3">
    <location>
        <begin position="197"/>
        <end position="215"/>
    </location>
</feature>
<evidence type="ECO:0000256" key="3">
    <source>
        <dbReference type="SAM" id="Phobius"/>
    </source>
</evidence>
<keyword evidence="3" id="KW-0812">Transmembrane</keyword>
<feature type="domain" description="Major facilitator superfamily (MFS) profile" evidence="4">
    <location>
        <begin position="35"/>
        <end position="419"/>
    </location>
</feature>
<dbReference type="GO" id="GO:0022857">
    <property type="term" value="F:transmembrane transporter activity"/>
    <property type="evidence" value="ECO:0007669"/>
    <property type="project" value="InterPro"/>
</dbReference>
<evidence type="ECO:0000256" key="1">
    <source>
        <dbReference type="ARBA" id="ARBA00004141"/>
    </source>
</evidence>
<reference evidence="6" key="1">
    <citation type="submission" date="2025-08" db="UniProtKB">
        <authorList>
            <consortium name="RefSeq"/>
        </authorList>
    </citation>
    <scope>IDENTIFICATION</scope>
    <source>
        <tissue evidence="6">Tentacle</tissue>
    </source>
</reference>
<dbReference type="InterPro" id="IPR050327">
    <property type="entry name" value="Proton-linked_MCT"/>
</dbReference>
<evidence type="ECO:0000313" key="5">
    <source>
        <dbReference type="Proteomes" id="UP000515163"/>
    </source>
</evidence>
<dbReference type="Pfam" id="PF07690">
    <property type="entry name" value="MFS_1"/>
    <property type="match status" value="1"/>
</dbReference>
<dbReference type="Gene3D" id="1.20.1250.20">
    <property type="entry name" value="MFS general substrate transporter like domains"/>
    <property type="match status" value="2"/>
</dbReference>
<dbReference type="InParanoid" id="A0A6P8IPZ5"/>
<dbReference type="KEGG" id="aten:116303165"/>
<feature type="compositionally biased region" description="Low complexity" evidence="2">
    <location>
        <begin position="449"/>
        <end position="460"/>
    </location>
</feature>
<keyword evidence="3" id="KW-1133">Transmembrane helix</keyword>
<dbReference type="InterPro" id="IPR011701">
    <property type="entry name" value="MFS"/>
</dbReference>
<protein>
    <submittedName>
        <fullName evidence="6">Monocarboxylate transporter 10-like</fullName>
    </submittedName>
</protein>
<feature type="transmembrane region" description="Helical" evidence="3">
    <location>
        <begin position="304"/>
        <end position="325"/>
    </location>
</feature>
<dbReference type="CDD" id="cd17352">
    <property type="entry name" value="MFS_MCT_SLC16"/>
    <property type="match status" value="1"/>
</dbReference>
<dbReference type="PANTHER" id="PTHR11360">
    <property type="entry name" value="MONOCARBOXYLATE TRANSPORTER"/>
    <property type="match status" value="1"/>
</dbReference>
<dbReference type="FunCoup" id="A0A6P8IPZ5">
    <property type="interactions" value="755"/>
</dbReference>
<dbReference type="Proteomes" id="UP000515163">
    <property type="component" value="Unplaced"/>
</dbReference>
<feature type="transmembrane region" description="Helical" evidence="3">
    <location>
        <begin position="236"/>
        <end position="255"/>
    </location>
</feature>
<dbReference type="SUPFAM" id="SSF103473">
    <property type="entry name" value="MFS general substrate transporter"/>
    <property type="match status" value="1"/>
</dbReference>
<feature type="transmembrane region" description="Helical" evidence="3">
    <location>
        <begin position="34"/>
        <end position="57"/>
    </location>
</feature>
<feature type="transmembrane region" description="Helical" evidence="3">
    <location>
        <begin position="365"/>
        <end position="387"/>
    </location>
</feature>
<name>A0A6P8IPZ5_ACTTE</name>
<feature type="transmembrane region" description="Helical" evidence="3">
    <location>
        <begin position="77"/>
        <end position="97"/>
    </location>
</feature>
<keyword evidence="5" id="KW-1185">Reference proteome</keyword>
<feature type="transmembrane region" description="Helical" evidence="3">
    <location>
        <begin position="393"/>
        <end position="418"/>
    </location>
</feature>
<dbReference type="GO" id="GO:0016020">
    <property type="term" value="C:membrane"/>
    <property type="evidence" value="ECO:0007669"/>
    <property type="project" value="UniProtKB-SubCell"/>
</dbReference>
<feature type="transmembrane region" description="Helical" evidence="3">
    <location>
        <begin position="104"/>
        <end position="123"/>
    </location>
</feature>
<organism evidence="5 6">
    <name type="scientific">Actinia tenebrosa</name>
    <name type="common">Australian red waratah sea anemone</name>
    <dbReference type="NCBI Taxonomy" id="6105"/>
    <lineage>
        <taxon>Eukaryota</taxon>
        <taxon>Metazoa</taxon>
        <taxon>Cnidaria</taxon>
        <taxon>Anthozoa</taxon>
        <taxon>Hexacorallia</taxon>
        <taxon>Actiniaria</taxon>
        <taxon>Actiniidae</taxon>
        <taxon>Actinia</taxon>
    </lineage>
</organism>
<dbReference type="RefSeq" id="XP_031568520.1">
    <property type="nucleotide sequence ID" value="XM_031712660.1"/>
</dbReference>
<dbReference type="PANTHER" id="PTHR11360:SF251">
    <property type="entry name" value="MAJOR FACILITATOR SUPERFAMILY (MFS) PROFILE DOMAIN-CONTAINING PROTEIN"/>
    <property type="match status" value="1"/>
</dbReference>
<dbReference type="GeneID" id="116303165"/>
<feature type="region of interest" description="Disordered" evidence="2">
    <location>
        <begin position="444"/>
        <end position="464"/>
    </location>
</feature>
<gene>
    <name evidence="6" type="primary">LOC116303165</name>
</gene>
<feature type="transmembrane region" description="Helical" evidence="3">
    <location>
        <begin position="331"/>
        <end position="353"/>
    </location>
</feature>
<evidence type="ECO:0000256" key="2">
    <source>
        <dbReference type="SAM" id="MobiDB-lite"/>
    </source>
</evidence>
<dbReference type="InterPro" id="IPR036259">
    <property type="entry name" value="MFS_trans_sf"/>
</dbReference>
<evidence type="ECO:0000259" key="4">
    <source>
        <dbReference type="PROSITE" id="PS50850"/>
    </source>
</evidence>
<feature type="transmembrane region" description="Helical" evidence="3">
    <location>
        <begin position="275"/>
        <end position="292"/>
    </location>
</feature>
<comment type="subcellular location">
    <subcellularLocation>
        <location evidence="1">Membrane</location>
        <topology evidence="1">Multi-pass membrane protein</topology>
    </subcellularLocation>
</comment>
<dbReference type="OrthoDB" id="6499973at2759"/>
<keyword evidence="3" id="KW-0472">Membrane</keyword>
<evidence type="ECO:0000313" key="6">
    <source>
        <dbReference type="RefSeq" id="XP_031568520.1"/>
    </source>
</evidence>
<feature type="transmembrane region" description="Helical" evidence="3">
    <location>
        <begin position="160"/>
        <end position="185"/>
    </location>
</feature>
<dbReference type="PROSITE" id="PS50850">
    <property type="entry name" value="MFS"/>
    <property type="match status" value="1"/>
</dbReference>
<accession>A0A6P8IPZ5</accession>
<dbReference type="InterPro" id="IPR020846">
    <property type="entry name" value="MFS_dom"/>
</dbReference>
<proteinExistence type="predicted"/>
<sequence length="502" mass="55527">MAKTKDSNLDIKVLEASEIRDISSSEHPDIPDGGWGWCVCAGTFIVNFIVFGIHNSFGVVYANLLDELNMGKAETAWIGAMAMGLNFMFGPVTSLLCDRYSCRAVAFVGALLSVLGLFLTSFVQEPTKMYVTYELLFGVGSSFSFVSSIVVLGDYFHDRLAFVNGLATSGSGVGSLVTSPVMSYLLSTTGWKNSMRILSAFAVLLWVAAFLYRPNTKIDRTRKQRAKLFDFKIWKNKAYVLWVATVAIFQFGYLIPFVHLVKYAEDLGVSKSKGAWLIGFLSIMSTLGRVVFGKICDFKRIKRLNVYQLSIFVIGISTILCPLAKSYGGLIGYSLTFGFFDGCFVGQVAVITADIVGHENLSQGVGNLFGCLAIPMSFGPPVAGWLYDGFGSYAVAFYVSGSVAIFSFFLIFVVAFLLRHRKSKTKFESRRRVSVTDSREPVNKDGFSIRESSGYSSSRSGSEKYDSQPLLLKRELVSPREDYLSGTKLRDLFFELERETVL</sequence>
<feature type="transmembrane region" description="Helical" evidence="3">
    <location>
        <begin position="135"/>
        <end position="153"/>
    </location>
</feature>
<dbReference type="AlphaFoldDB" id="A0A6P8IPZ5"/>